<reference evidence="10" key="1">
    <citation type="journal article" date="2019" name="Beilstein J. Org. Chem.">
        <title>Nanangenines: drimane sesquiterpenoids as the dominant metabolite cohort of a novel Australian fungus, Aspergillus nanangensis.</title>
        <authorList>
            <person name="Lacey H.J."/>
            <person name="Gilchrist C.L.M."/>
            <person name="Crombie A."/>
            <person name="Kalaitzis J.A."/>
            <person name="Vuong D."/>
            <person name="Rutledge P.J."/>
            <person name="Turner P."/>
            <person name="Pitt J.I."/>
            <person name="Lacey E."/>
            <person name="Chooi Y.H."/>
            <person name="Piggott A.M."/>
        </authorList>
    </citation>
    <scope>NUCLEOTIDE SEQUENCE</scope>
    <source>
        <strain evidence="10">MST-FP2251</strain>
    </source>
</reference>
<protein>
    <recommendedName>
        <fullName evidence="12">Cytochrome P450</fullName>
    </recommendedName>
</protein>
<dbReference type="SUPFAM" id="SSF48264">
    <property type="entry name" value="Cytochrome P450"/>
    <property type="match status" value="1"/>
</dbReference>
<evidence type="ECO:0000313" key="11">
    <source>
        <dbReference type="Proteomes" id="UP001194746"/>
    </source>
</evidence>
<dbReference type="GO" id="GO:0005506">
    <property type="term" value="F:iron ion binding"/>
    <property type="evidence" value="ECO:0007669"/>
    <property type="project" value="InterPro"/>
</dbReference>
<keyword evidence="7 9" id="KW-0503">Monooxygenase</keyword>
<evidence type="ECO:0000256" key="3">
    <source>
        <dbReference type="ARBA" id="ARBA00022617"/>
    </source>
</evidence>
<keyword evidence="11" id="KW-1185">Reference proteome</keyword>
<dbReference type="Pfam" id="PF00067">
    <property type="entry name" value="p450"/>
    <property type="match status" value="1"/>
</dbReference>
<evidence type="ECO:0000256" key="7">
    <source>
        <dbReference type="ARBA" id="ARBA00023033"/>
    </source>
</evidence>
<evidence type="ECO:0000256" key="2">
    <source>
        <dbReference type="ARBA" id="ARBA00010617"/>
    </source>
</evidence>
<comment type="caution">
    <text evidence="10">The sequence shown here is derived from an EMBL/GenBank/DDBJ whole genome shotgun (WGS) entry which is preliminary data.</text>
</comment>
<dbReference type="PANTHER" id="PTHR46300:SF1">
    <property type="entry name" value="P450, PUTATIVE (EUROFUNG)-RELATED"/>
    <property type="match status" value="1"/>
</dbReference>
<organism evidence="10 11">
    <name type="scientific">Aspergillus nanangensis</name>
    <dbReference type="NCBI Taxonomy" id="2582783"/>
    <lineage>
        <taxon>Eukaryota</taxon>
        <taxon>Fungi</taxon>
        <taxon>Dikarya</taxon>
        <taxon>Ascomycota</taxon>
        <taxon>Pezizomycotina</taxon>
        <taxon>Eurotiomycetes</taxon>
        <taxon>Eurotiomycetidae</taxon>
        <taxon>Eurotiales</taxon>
        <taxon>Aspergillaceae</taxon>
        <taxon>Aspergillus</taxon>
        <taxon>Aspergillus subgen. Circumdati</taxon>
    </lineage>
</organism>
<dbReference type="InterPro" id="IPR036396">
    <property type="entry name" value="Cyt_P450_sf"/>
</dbReference>
<dbReference type="PRINTS" id="PR00463">
    <property type="entry name" value="EP450I"/>
</dbReference>
<evidence type="ECO:0000256" key="9">
    <source>
        <dbReference type="RuleBase" id="RU000461"/>
    </source>
</evidence>
<dbReference type="EMBL" id="VCAU01000002">
    <property type="protein sequence ID" value="KAF9894882.1"/>
    <property type="molecule type" value="Genomic_DNA"/>
</dbReference>
<dbReference type="InterPro" id="IPR002401">
    <property type="entry name" value="Cyt_P450_E_grp-I"/>
</dbReference>
<sequence>MKFLRETASNSMQPALLPYGPKWKLLHRIQSPLLSKESVKTYRPAQEMESLQLLHNLLSDHSANPARYFHQFGTSLVFNLAFGKRMPAGDEQEVIDFAKLIERKVNHFRWMPFLVDAFPSLQYLPEFLQPWKKIARDLNKAEITLMTAIMEEALQRPGWTWTREVTTNKLGEDLPWDQYCYLLGELYTAGHITVTGSLNIFTALASQNPGQVRRAHKEIDSVIGDSRIPVFEDIERLPFVQAFANEVLRYRPLLPVGIPHSVSREDEYLGYRIPKDAFIIPHHWSMERDPDVHKDPTTFRPDRWIENPNLPLAAFGFGRRACPGEQMGRSSFGITVMRCLWAFDFIEAPEGASLTPRGQNIVALPGPSAVSLRVRSVAHRDTIERGWSLWKEQESQSG</sequence>
<evidence type="ECO:0008006" key="12">
    <source>
        <dbReference type="Google" id="ProtNLM"/>
    </source>
</evidence>
<keyword evidence="3 8" id="KW-0349">Heme</keyword>
<dbReference type="Proteomes" id="UP001194746">
    <property type="component" value="Unassembled WGS sequence"/>
</dbReference>
<evidence type="ECO:0000256" key="1">
    <source>
        <dbReference type="ARBA" id="ARBA00001971"/>
    </source>
</evidence>
<evidence type="ECO:0000256" key="5">
    <source>
        <dbReference type="ARBA" id="ARBA00023002"/>
    </source>
</evidence>
<comment type="cofactor">
    <cofactor evidence="1 8">
        <name>heme</name>
        <dbReference type="ChEBI" id="CHEBI:30413"/>
    </cofactor>
</comment>
<dbReference type="GO" id="GO:0016705">
    <property type="term" value="F:oxidoreductase activity, acting on paired donors, with incorporation or reduction of molecular oxygen"/>
    <property type="evidence" value="ECO:0007669"/>
    <property type="project" value="InterPro"/>
</dbReference>
<name>A0AAD4GZA8_ASPNN</name>
<dbReference type="InterPro" id="IPR017972">
    <property type="entry name" value="Cyt_P450_CS"/>
</dbReference>
<accession>A0AAD4GZA8</accession>
<evidence type="ECO:0000256" key="4">
    <source>
        <dbReference type="ARBA" id="ARBA00022723"/>
    </source>
</evidence>
<dbReference type="PROSITE" id="PS00086">
    <property type="entry name" value="CYTOCHROME_P450"/>
    <property type="match status" value="1"/>
</dbReference>
<keyword evidence="4 8" id="KW-0479">Metal-binding</keyword>
<dbReference type="PANTHER" id="PTHR46300">
    <property type="entry name" value="P450, PUTATIVE (EUROFUNG)-RELATED-RELATED"/>
    <property type="match status" value="1"/>
</dbReference>
<proteinExistence type="inferred from homology"/>
<feature type="binding site" description="axial binding residue" evidence="8">
    <location>
        <position position="322"/>
    </location>
    <ligand>
        <name>heme</name>
        <dbReference type="ChEBI" id="CHEBI:30413"/>
    </ligand>
    <ligandPart>
        <name>Fe</name>
        <dbReference type="ChEBI" id="CHEBI:18248"/>
    </ligandPart>
</feature>
<gene>
    <name evidence="10" type="ORF">FE257_004503</name>
</gene>
<evidence type="ECO:0000256" key="6">
    <source>
        <dbReference type="ARBA" id="ARBA00023004"/>
    </source>
</evidence>
<comment type="similarity">
    <text evidence="2 9">Belongs to the cytochrome P450 family.</text>
</comment>
<dbReference type="GO" id="GO:0004497">
    <property type="term" value="F:monooxygenase activity"/>
    <property type="evidence" value="ECO:0007669"/>
    <property type="project" value="UniProtKB-KW"/>
</dbReference>
<dbReference type="AlphaFoldDB" id="A0AAD4GZA8"/>
<dbReference type="GO" id="GO:0020037">
    <property type="term" value="F:heme binding"/>
    <property type="evidence" value="ECO:0007669"/>
    <property type="project" value="InterPro"/>
</dbReference>
<dbReference type="InterPro" id="IPR001128">
    <property type="entry name" value="Cyt_P450"/>
</dbReference>
<reference evidence="10" key="2">
    <citation type="submission" date="2020-02" db="EMBL/GenBank/DDBJ databases">
        <authorList>
            <person name="Gilchrist C.L.M."/>
            <person name="Chooi Y.-H."/>
        </authorList>
    </citation>
    <scope>NUCLEOTIDE SEQUENCE</scope>
    <source>
        <strain evidence="10">MST-FP2251</strain>
    </source>
</reference>
<evidence type="ECO:0000313" key="10">
    <source>
        <dbReference type="EMBL" id="KAF9894882.1"/>
    </source>
</evidence>
<dbReference type="InterPro" id="IPR050364">
    <property type="entry name" value="Cytochrome_P450_fung"/>
</dbReference>
<dbReference type="Gene3D" id="1.10.630.10">
    <property type="entry name" value="Cytochrome P450"/>
    <property type="match status" value="1"/>
</dbReference>
<keyword evidence="6 8" id="KW-0408">Iron</keyword>
<keyword evidence="5 9" id="KW-0560">Oxidoreductase</keyword>
<evidence type="ECO:0000256" key="8">
    <source>
        <dbReference type="PIRSR" id="PIRSR602401-1"/>
    </source>
</evidence>